<keyword evidence="2 4" id="KW-0012">Acyltransferase</keyword>
<dbReference type="InterPro" id="IPR014043">
    <property type="entry name" value="Acyl_transferase_dom"/>
</dbReference>
<dbReference type="RefSeq" id="WP_103896343.1">
    <property type="nucleotide sequence ID" value="NZ_FNUK01000017.1"/>
</dbReference>
<dbReference type="NCBIfam" id="TIGR00128">
    <property type="entry name" value="fabD"/>
    <property type="match status" value="1"/>
</dbReference>
<dbReference type="GO" id="GO:0004314">
    <property type="term" value="F:[acyl-carrier-protein] S-malonyltransferase activity"/>
    <property type="evidence" value="ECO:0007669"/>
    <property type="project" value="UniProtKB-EC"/>
</dbReference>
<protein>
    <recommendedName>
        <fullName evidence="4">Malonyl CoA-acyl carrier protein transacylase</fullName>
        <ecNumber evidence="4">2.3.1.39</ecNumber>
    </recommendedName>
</protein>
<dbReference type="InterPro" id="IPR024925">
    <property type="entry name" value="Malonyl_CoA-ACP_transAc"/>
</dbReference>
<dbReference type="Gene3D" id="3.30.70.250">
    <property type="entry name" value="Malonyl-CoA ACP transacylase, ACP-binding"/>
    <property type="match status" value="1"/>
</dbReference>
<dbReference type="InterPro" id="IPR016036">
    <property type="entry name" value="Malonyl_transacylase_ACP-bd"/>
</dbReference>
<organism evidence="7 8">
    <name type="scientific">Caloramator fervidus</name>
    <dbReference type="NCBI Taxonomy" id="29344"/>
    <lineage>
        <taxon>Bacteria</taxon>
        <taxon>Bacillati</taxon>
        <taxon>Bacillota</taxon>
        <taxon>Clostridia</taxon>
        <taxon>Eubacteriales</taxon>
        <taxon>Clostridiaceae</taxon>
        <taxon>Caloramator</taxon>
    </lineage>
</organism>
<reference evidence="8" key="1">
    <citation type="submission" date="2016-10" db="EMBL/GenBank/DDBJ databases">
        <authorList>
            <person name="Varghese N."/>
            <person name="Submissions S."/>
        </authorList>
    </citation>
    <scope>NUCLEOTIDE SEQUENCE [LARGE SCALE GENOMIC DNA]</scope>
    <source>
        <strain evidence="8">DSM 5463</strain>
    </source>
</reference>
<dbReference type="Gene3D" id="3.40.366.10">
    <property type="entry name" value="Malonyl-Coenzyme A Acyl Carrier Protein, domain 2"/>
    <property type="match status" value="1"/>
</dbReference>
<evidence type="ECO:0000313" key="7">
    <source>
        <dbReference type="EMBL" id="SEF94943.1"/>
    </source>
</evidence>
<dbReference type="InterPro" id="IPR001227">
    <property type="entry name" value="Ac_transferase_dom_sf"/>
</dbReference>
<evidence type="ECO:0000256" key="3">
    <source>
        <dbReference type="ARBA" id="ARBA00048462"/>
    </source>
</evidence>
<gene>
    <name evidence="7" type="ORF">SAMN05660865_01396</name>
</gene>
<dbReference type="GO" id="GO:0006633">
    <property type="term" value="P:fatty acid biosynthetic process"/>
    <property type="evidence" value="ECO:0007669"/>
    <property type="project" value="TreeGrafter"/>
</dbReference>
<dbReference type="EC" id="2.3.1.39" evidence="4"/>
<dbReference type="SMART" id="SM00827">
    <property type="entry name" value="PKS_AT"/>
    <property type="match status" value="1"/>
</dbReference>
<dbReference type="InterPro" id="IPR050858">
    <property type="entry name" value="Mal-CoA-ACP_Trans/PKS_FabD"/>
</dbReference>
<comment type="similarity">
    <text evidence="4">Belongs to the fabD family.</text>
</comment>
<dbReference type="SUPFAM" id="SSF52151">
    <property type="entry name" value="FabD/lysophospholipase-like"/>
    <property type="match status" value="1"/>
</dbReference>
<accession>A0A1H5W6A6</accession>
<keyword evidence="1 4" id="KW-0808">Transferase</keyword>
<keyword evidence="8" id="KW-1185">Reference proteome</keyword>
<dbReference type="InterPro" id="IPR004410">
    <property type="entry name" value="Malonyl_CoA-ACP_transAc_FabD"/>
</dbReference>
<dbReference type="PANTHER" id="PTHR42681">
    <property type="entry name" value="MALONYL-COA-ACYL CARRIER PROTEIN TRANSACYLASE, MITOCHONDRIAL"/>
    <property type="match status" value="1"/>
</dbReference>
<dbReference type="AlphaFoldDB" id="A0A1H5W6A6"/>
<dbReference type="EMBL" id="FNUK01000017">
    <property type="protein sequence ID" value="SEF94943.1"/>
    <property type="molecule type" value="Genomic_DNA"/>
</dbReference>
<dbReference type="Proteomes" id="UP000242850">
    <property type="component" value="Unassembled WGS sequence"/>
</dbReference>
<evidence type="ECO:0000313" key="8">
    <source>
        <dbReference type="Proteomes" id="UP000242850"/>
    </source>
</evidence>
<feature type="active site" evidence="5">
    <location>
        <position position="198"/>
    </location>
</feature>
<evidence type="ECO:0000259" key="6">
    <source>
        <dbReference type="SMART" id="SM00827"/>
    </source>
</evidence>
<evidence type="ECO:0000256" key="4">
    <source>
        <dbReference type="PIRNR" id="PIRNR000446"/>
    </source>
</evidence>
<evidence type="ECO:0000256" key="1">
    <source>
        <dbReference type="ARBA" id="ARBA00022679"/>
    </source>
</evidence>
<dbReference type="InterPro" id="IPR016035">
    <property type="entry name" value="Acyl_Trfase/lysoPLipase"/>
</dbReference>
<dbReference type="PANTHER" id="PTHR42681:SF1">
    <property type="entry name" value="MALONYL-COA-ACYL CARRIER PROTEIN TRANSACYLASE, MITOCHONDRIAL"/>
    <property type="match status" value="1"/>
</dbReference>
<dbReference type="Pfam" id="PF00698">
    <property type="entry name" value="Acyl_transf_1"/>
    <property type="match status" value="1"/>
</dbReference>
<feature type="domain" description="Malonyl-CoA:ACP transacylase (MAT)" evidence="6">
    <location>
        <begin position="6"/>
        <end position="302"/>
    </location>
</feature>
<dbReference type="FunFam" id="3.30.70.250:FF:000001">
    <property type="entry name" value="Malonyl CoA-acyl carrier protein transacylase"/>
    <property type="match status" value="1"/>
</dbReference>
<comment type="catalytic activity">
    <reaction evidence="3 4">
        <text>holo-[ACP] + malonyl-CoA = malonyl-[ACP] + CoA</text>
        <dbReference type="Rhea" id="RHEA:41792"/>
        <dbReference type="Rhea" id="RHEA-COMP:9623"/>
        <dbReference type="Rhea" id="RHEA-COMP:9685"/>
        <dbReference type="ChEBI" id="CHEBI:57287"/>
        <dbReference type="ChEBI" id="CHEBI:57384"/>
        <dbReference type="ChEBI" id="CHEBI:64479"/>
        <dbReference type="ChEBI" id="CHEBI:78449"/>
        <dbReference type="EC" id="2.3.1.39"/>
    </reaction>
</comment>
<dbReference type="PIRSF" id="PIRSF000446">
    <property type="entry name" value="Mct"/>
    <property type="match status" value="1"/>
</dbReference>
<dbReference type="OrthoDB" id="9805460at2"/>
<dbReference type="GO" id="GO:0005829">
    <property type="term" value="C:cytosol"/>
    <property type="evidence" value="ECO:0007669"/>
    <property type="project" value="TreeGrafter"/>
</dbReference>
<name>A0A1H5W6A6_9CLOT</name>
<evidence type="ECO:0000256" key="2">
    <source>
        <dbReference type="ARBA" id="ARBA00023315"/>
    </source>
</evidence>
<dbReference type="SUPFAM" id="SSF55048">
    <property type="entry name" value="Probable ACP-binding domain of malonyl-CoA ACP transacylase"/>
    <property type="match status" value="1"/>
</dbReference>
<feature type="active site" evidence="5">
    <location>
        <position position="90"/>
    </location>
</feature>
<proteinExistence type="inferred from homology"/>
<evidence type="ECO:0000256" key="5">
    <source>
        <dbReference type="PIRSR" id="PIRSR000446-1"/>
    </source>
</evidence>
<sequence>MKIAFLFSGQGSQYVGMGKELYDNFKEVRELFEVASKVSNKDIANLCFMGPKEELDKTENTQVCVLTVSIAAFLTAKKLGIKADYLAGFSLGEYSALVAANVLSFEDAIKVVNLRGKFMQEAFKDGNYGMAAIIGLDEKDVKLIVEKAKDKEFLAIANFNCPKQVVIAGHNNALEQARVLTEQKKGRFVKLSVSGAFHTELLKDAAEKFYNELLKFEFKKPEIPIIANETGDFLSENIRESLKYQMKSAVFWEDSIKKLISLGVDTFIELGPGKVLSGFLRKIEKNVKALNIEDMASLQKTIKELEEIKC</sequence>